<evidence type="ECO:0000313" key="2">
    <source>
        <dbReference type="EMBL" id="MDP0589832.1"/>
    </source>
</evidence>
<proteinExistence type="predicted"/>
<protein>
    <submittedName>
        <fullName evidence="2">Uncharacterized protein</fullName>
    </submittedName>
</protein>
<organism evidence="2 3">
    <name type="scientific">Candidatus Endonucleibacter bathymodioli</name>
    <dbReference type="NCBI Taxonomy" id="539814"/>
    <lineage>
        <taxon>Bacteria</taxon>
        <taxon>Pseudomonadati</taxon>
        <taxon>Pseudomonadota</taxon>
        <taxon>Gammaproteobacteria</taxon>
        <taxon>Oceanospirillales</taxon>
        <taxon>Endozoicomonadaceae</taxon>
        <taxon>Candidatus Endonucleibacter</taxon>
    </lineage>
</organism>
<sequence length="692" mass="79420">MRYLGKLLREHTTIYVLLSIFSIFISGKTLAEPISITIDDCHKIYKYLKSINDPANKKNHPSLLVSHIDAVSKKIFKQKEQKEQRIDFVELQFIFSHTHKHPNLPTKTVLPYTYQGTTWHFKPKRSLNHNNMKWKMKYIITLNFFLEILQKTEEEGCAEMHTALKLFMSTPQLQRFITHIKAECMHRHSIAITPPVEQWHPQANTGDSQHRHISENNPRHAYLPDQQQEHFATSPASSISATLTMEQDHTSTSPTPTACTEKDTDTQPLRLDLLPSTPPPKTISHNPSSQPEICYKKKNEKTLHKNDSSEKKCLFDEIPDPLSENISTLNIGDQNENKTPECIPSQSTDITSQCAYTSTLEHKENTTIKDILSQENVASTTINIHSLDNTLENLSIHSPNGKNVFSIISTKAKIVDTENILDKNELDFFFENVSVQPKKLWADDHKNHLREITYIQKIAVFAKGNDQNTKTEFRVHLKNDDQCINKIMSLCNTNTPEKIAKKHFIIPSTHTTAHLKYHNNITSKTSQCFYIVDPHTELNVEFLRKRYSVVCAAATDISRHQFSMLAKSLDIDTSHDNTYGTKLPDNYLAIAKMCCILTNWKDDIDIDEDEDEDEDDYNMEIEEARNIITQDISGIKCASPAGKYKIIKTDDIVKRTKYLDFSSPVIYIIHVLDLSPDNQEDIQHAISFLEHN</sequence>
<dbReference type="AlphaFoldDB" id="A0AA90NNF9"/>
<feature type="compositionally biased region" description="Polar residues" evidence="1">
    <location>
        <begin position="243"/>
        <end position="258"/>
    </location>
</feature>
<name>A0AA90NNF9_9GAMM</name>
<reference evidence="2 3" key="1">
    <citation type="journal article" date="2023" name="bioRxiv">
        <title>An intranuclear bacterial parasite of deep-sea mussels expresses apoptosis inhibitors acquired from its host.</title>
        <authorList>
            <person name="Gonzalez Porras M.A."/>
            <person name="Assie A."/>
            <person name="Tietjen M."/>
            <person name="Violette M."/>
            <person name="Kleiner M."/>
            <person name="Gruber-Vodicka H."/>
            <person name="Dubilier N."/>
            <person name="Leisch N."/>
        </authorList>
    </citation>
    <scope>NUCLEOTIDE SEQUENCE [LARGE SCALE GENOMIC DNA]</scope>
    <source>
        <strain evidence="2">IAP13</strain>
    </source>
</reference>
<feature type="region of interest" description="Disordered" evidence="1">
    <location>
        <begin position="243"/>
        <end position="293"/>
    </location>
</feature>
<evidence type="ECO:0000256" key="1">
    <source>
        <dbReference type="SAM" id="MobiDB-lite"/>
    </source>
</evidence>
<feature type="region of interest" description="Disordered" evidence="1">
    <location>
        <begin position="195"/>
        <end position="216"/>
    </location>
</feature>
<dbReference type="Proteomes" id="UP001178148">
    <property type="component" value="Unassembled WGS sequence"/>
</dbReference>
<feature type="compositionally biased region" description="Polar residues" evidence="1">
    <location>
        <begin position="325"/>
        <end position="334"/>
    </location>
</feature>
<keyword evidence="3" id="KW-1185">Reference proteome</keyword>
<comment type="caution">
    <text evidence="2">The sequence shown here is derived from an EMBL/GenBank/DDBJ whole genome shotgun (WGS) entry which is preliminary data.</text>
</comment>
<dbReference type="EMBL" id="JASXSV010000021">
    <property type="protein sequence ID" value="MDP0589832.1"/>
    <property type="molecule type" value="Genomic_DNA"/>
</dbReference>
<accession>A0AA90NNF9</accession>
<evidence type="ECO:0000313" key="3">
    <source>
        <dbReference type="Proteomes" id="UP001178148"/>
    </source>
</evidence>
<gene>
    <name evidence="2" type="ORF">QS748_11830</name>
</gene>
<feature type="region of interest" description="Disordered" evidence="1">
    <location>
        <begin position="325"/>
        <end position="346"/>
    </location>
</feature>